<evidence type="ECO:0000313" key="4">
    <source>
        <dbReference type="EMBL" id="KAD7478819.1"/>
    </source>
</evidence>
<reference evidence="4 5" key="1">
    <citation type="submission" date="2019-05" db="EMBL/GenBank/DDBJ databases">
        <title>Mikania micrantha, genome provides insights into the molecular mechanism of rapid growth.</title>
        <authorList>
            <person name="Liu B."/>
        </authorList>
    </citation>
    <scope>NUCLEOTIDE SEQUENCE [LARGE SCALE GENOMIC DNA]</scope>
    <source>
        <strain evidence="4">NLD-2019</strain>
        <tissue evidence="4">Leaf</tissue>
    </source>
</reference>
<dbReference type="OrthoDB" id="442921at2759"/>
<feature type="transmembrane region" description="Helical" evidence="2">
    <location>
        <begin position="231"/>
        <end position="250"/>
    </location>
</feature>
<gene>
    <name evidence="4" type="ORF">E3N88_01955</name>
</gene>
<evidence type="ECO:0000313" key="5">
    <source>
        <dbReference type="Proteomes" id="UP000326396"/>
    </source>
</evidence>
<keyword evidence="2" id="KW-1133">Transmembrane helix</keyword>
<proteinExistence type="predicted"/>
<dbReference type="AlphaFoldDB" id="A0A5N6Q2M1"/>
<keyword evidence="2" id="KW-0472">Membrane</keyword>
<dbReference type="InterPro" id="IPR022617">
    <property type="entry name" value="Rad60/SUMO-like_dom"/>
</dbReference>
<comment type="caution">
    <text evidence="4">The sequence shown here is derived from an EMBL/GenBank/DDBJ whole genome shotgun (WGS) entry which is preliminary data.</text>
</comment>
<sequence>MTEPPEELEPLFDYTRVQPLDVVCLEDDDDDDCSSLIPPKRRKHAGSAVDKVQPTREAIVIDDGEDNDDLDWLESPPKVPVNKEKPCENSIIKELRLKKQELLSFTESTKDMVRTVEDFVKRDFKTLMSSDYDSPIEKPSKPAVERPKIVVSIQDKDGLKQFRIYMDDKFERLFKMYADKVKNKVENLVFCFDGEKIDPSTTPSSLEMEDDDMIEVHVNCVSMACINMRRVFVFIFIRAIFVLQLIFVTAGRSGGFRTERYDSRPPPTPQANYMIPPEMSSPPPILT</sequence>
<organism evidence="4 5">
    <name type="scientific">Mikania micrantha</name>
    <name type="common">bitter vine</name>
    <dbReference type="NCBI Taxonomy" id="192012"/>
    <lineage>
        <taxon>Eukaryota</taxon>
        <taxon>Viridiplantae</taxon>
        <taxon>Streptophyta</taxon>
        <taxon>Embryophyta</taxon>
        <taxon>Tracheophyta</taxon>
        <taxon>Spermatophyta</taxon>
        <taxon>Magnoliopsida</taxon>
        <taxon>eudicotyledons</taxon>
        <taxon>Gunneridae</taxon>
        <taxon>Pentapetalae</taxon>
        <taxon>asterids</taxon>
        <taxon>campanulids</taxon>
        <taxon>Asterales</taxon>
        <taxon>Asteraceae</taxon>
        <taxon>Asteroideae</taxon>
        <taxon>Heliantheae alliance</taxon>
        <taxon>Eupatorieae</taxon>
        <taxon>Mikania</taxon>
    </lineage>
</organism>
<name>A0A5N6Q2M1_9ASTR</name>
<dbReference type="Gene3D" id="3.10.20.90">
    <property type="entry name" value="Phosphatidylinositol 3-kinase Catalytic Subunit, Chain A, domain 1"/>
    <property type="match status" value="1"/>
</dbReference>
<accession>A0A5N6Q2M1</accession>
<evidence type="ECO:0000259" key="3">
    <source>
        <dbReference type="Pfam" id="PF11976"/>
    </source>
</evidence>
<dbReference type="CDD" id="cd01763">
    <property type="entry name" value="Ubl_SUMO_like"/>
    <property type="match status" value="1"/>
</dbReference>
<keyword evidence="5" id="KW-1185">Reference proteome</keyword>
<evidence type="ECO:0000256" key="1">
    <source>
        <dbReference type="SAM" id="MobiDB-lite"/>
    </source>
</evidence>
<dbReference type="InterPro" id="IPR029071">
    <property type="entry name" value="Ubiquitin-like_domsf"/>
</dbReference>
<dbReference type="EMBL" id="SZYD01000001">
    <property type="protein sequence ID" value="KAD7478819.1"/>
    <property type="molecule type" value="Genomic_DNA"/>
</dbReference>
<feature type="region of interest" description="Disordered" evidence="1">
    <location>
        <begin position="258"/>
        <end position="287"/>
    </location>
</feature>
<dbReference type="PANTHER" id="PTHR47813:SF2">
    <property type="entry name" value="UBIQUITIN-LIKE SUPERFAMILY PROTEIN"/>
    <property type="match status" value="1"/>
</dbReference>
<evidence type="ECO:0000256" key="2">
    <source>
        <dbReference type="SAM" id="Phobius"/>
    </source>
</evidence>
<dbReference type="SUPFAM" id="SSF54236">
    <property type="entry name" value="Ubiquitin-like"/>
    <property type="match status" value="1"/>
</dbReference>
<feature type="domain" description="Rad60/SUMO-like" evidence="3">
    <location>
        <begin position="149"/>
        <end position="217"/>
    </location>
</feature>
<dbReference type="PANTHER" id="PTHR47813">
    <property type="entry name" value="UBIQUITIN-LIKE SUPERFAMILY PROTEIN"/>
    <property type="match status" value="1"/>
</dbReference>
<protein>
    <recommendedName>
        <fullName evidence="3">Rad60/SUMO-like domain-containing protein</fullName>
    </recommendedName>
</protein>
<dbReference type="Proteomes" id="UP000326396">
    <property type="component" value="Linkage Group LG1"/>
</dbReference>
<keyword evidence="2" id="KW-0812">Transmembrane</keyword>
<dbReference type="Pfam" id="PF11976">
    <property type="entry name" value="Rad60-SLD"/>
    <property type="match status" value="1"/>
</dbReference>